<protein>
    <submittedName>
        <fullName evidence="1">Uncharacterized protein</fullName>
    </submittedName>
</protein>
<evidence type="ECO:0000313" key="2">
    <source>
        <dbReference type="Proteomes" id="UP000198923"/>
    </source>
</evidence>
<dbReference type="AlphaFoldDB" id="A0A1G7T447"/>
<proteinExistence type="predicted"/>
<dbReference type="Proteomes" id="UP000198923">
    <property type="component" value="Unassembled WGS sequence"/>
</dbReference>
<gene>
    <name evidence="1" type="ORF">SAMN05421505_10387</name>
</gene>
<organism evidence="1 2">
    <name type="scientific">Sinosporangium album</name>
    <dbReference type="NCBI Taxonomy" id="504805"/>
    <lineage>
        <taxon>Bacteria</taxon>
        <taxon>Bacillati</taxon>
        <taxon>Actinomycetota</taxon>
        <taxon>Actinomycetes</taxon>
        <taxon>Streptosporangiales</taxon>
        <taxon>Streptosporangiaceae</taxon>
        <taxon>Sinosporangium</taxon>
    </lineage>
</organism>
<reference evidence="1 2" key="1">
    <citation type="submission" date="2016-10" db="EMBL/GenBank/DDBJ databases">
        <authorList>
            <person name="de Groot N.N."/>
        </authorList>
    </citation>
    <scope>NUCLEOTIDE SEQUENCE [LARGE SCALE GENOMIC DNA]</scope>
    <source>
        <strain evidence="1 2">CPCC 201354</strain>
    </source>
</reference>
<dbReference type="EMBL" id="FNCN01000003">
    <property type="protein sequence ID" value="SDG29794.1"/>
    <property type="molecule type" value="Genomic_DNA"/>
</dbReference>
<sequence>MCTAGPVGAVAGTDGRGGRTGGTAIAIRMDLPFNVLVRVVIHLLGYQYPLSL</sequence>
<evidence type="ECO:0000313" key="1">
    <source>
        <dbReference type="EMBL" id="SDG29794.1"/>
    </source>
</evidence>
<accession>A0A1G7T447</accession>
<keyword evidence="2" id="KW-1185">Reference proteome</keyword>
<name>A0A1G7T447_9ACTN</name>